<evidence type="ECO:0000313" key="1">
    <source>
        <dbReference type="EMBL" id="VDM30095.1"/>
    </source>
</evidence>
<evidence type="ECO:0000313" key="3">
    <source>
        <dbReference type="WBParaSite" id="TCNE_0000437801-mRNA-1"/>
    </source>
</evidence>
<dbReference type="AlphaFoldDB" id="A0A183U7A8"/>
<dbReference type="WBParaSite" id="TCNE_0000437801-mRNA-1">
    <property type="protein sequence ID" value="TCNE_0000437801-mRNA-1"/>
    <property type="gene ID" value="TCNE_0000437801"/>
</dbReference>
<evidence type="ECO:0000313" key="2">
    <source>
        <dbReference type="Proteomes" id="UP000050794"/>
    </source>
</evidence>
<reference evidence="1 2" key="2">
    <citation type="submission" date="2018-11" db="EMBL/GenBank/DDBJ databases">
        <authorList>
            <consortium name="Pathogen Informatics"/>
        </authorList>
    </citation>
    <scope>NUCLEOTIDE SEQUENCE [LARGE SCALE GENOMIC DNA]</scope>
</reference>
<sequence length="42" mass="4792">MRQIDFALSDIIVRIRNGAKAQLGDRTQPIDEQVNPSFFKVC</sequence>
<proteinExistence type="predicted"/>
<dbReference type="Proteomes" id="UP000050794">
    <property type="component" value="Unassembled WGS sequence"/>
</dbReference>
<organism evidence="2 3">
    <name type="scientific">Toxocara canis</name>
    <name type="common">Canine roundworm</name>
    <dbReference type="NCBI Taxonomy" id="6265"/>
    <lineage>
        <taxon>Eukaryota</taxon>
        <taxon>Metazoa</taxon>
        <taxon>Ecdysozoa</taxon>
        <taxon>Nematoda</taxon>
        <taxon>Chromadorea</taxon>
        <taxon>Rhabditida</taxon>
        <taxon>Spirurina</taxon>
        <taxon>Ascaridomorpha</taxon>
        <taxon>Ascaridoidea</taxon>
        <taxon>Toxocaridae</taxon>
        <taxon>Toxocara</taxon>
    </lineage>
</organism>
<name>A0A183U7A8_TOXCA</name>
<accession>A0A183U7A8</accession>
<dbReference type="EMBL" id="UYWY01007282">
    <property type="protein sequence ID" value="VDM30095.1"/>
    <property type="molecule type" value="Genomic_DNA"/>
</dbReference>
<gene>
    <name evidence="1" type="ORF">TCNE_LOCUS4378</name>
</gene>
<keyword evidence="2" id="KW-1185">Reference proteome</keyword>
<protein>
    <submittedName>
        <fullName evidence="3">Transcriptional regulator</fullName>
    </submittedName>
</protein>
<reference evidence="3" key="1">
    <citation type="submission" date="2016-06" db="UniProtKB">
        <authorList>
            <consortium name="WormBaseParasite"/>
        </authorList>
    </citation>
    <scope>IDENTIFICATION</scope>
</reference>